<gene>
    <name evidence="1" type="ORF">BACCAP_00681</name>
</gene>
<evidence type="ECO:0000313" key="1">
    <source>
        <dbReference type="EMBL" id="EDN01552.1"/>
    </source>
</evidence>
<dbReference type="AlphaFoldDB" id="A6NR56"/>
<keyword evidence="2" id="KW-1185">Reference proteome</keyword>
<dbReference type="EMBL" id="AAXG02000005">
    <property type="protein sequence ID" value="EDN01552.1"/>
    <property type="molecule type" value="Genomic_DNA"/>
</dbReference>
<accession>A6NR56</accession>
<reference evidence="1 2" key="1">
    <citation type="submission" date="2007-04" db="EMBL/GenBank/DDBJ databases">
        <authorList>
            <person name="Fulton L."/>
            <person name="Clifton S."/>
            <person name="Fulton B."/>
            <person name="Xu J."/>
            <person name="Minx P."/>
            <person name="Pepin K.H."/>
            <person name="Johnson M."/>
            <person name="Thiruvilangam P."/>
            <person name="Bhonagiri V."/>
            <person name="Nash W.E."/>
            <person name="Mardis E.R."/>
            <person name="Wilson R.K."/>
        </authorList>
    </citation>
    <scope>NUCLEOTIDE SEQUENCE [LARGE SCALE GENOMIC DNA]</scope>
    <source>
        <strain evidence="1 2">ATCC 29799</strain>
    </source>
</reference>
<evidence type="ECO:0000313" key="2">
    <source>
        <dbReference type="Proteomes" id="UP000003639"/>
    </source>
</evidence>
<comment type="caution">
    <text evidence="1">The sequence shown here is derived from an EMBL/GenBank/DDBJ whole genome shotgun (WGS) entry which is preliminary data.</text>
</comment>
<dbReference type="Proteomes" id="UP000003639">
    <property type="component" value="Unassembled WGS sequence"/>
</dbReference>
<reference evidence="1 2" key="2">
    <citation type="submission" date="2007-06" db="EMBL/GenBank/DDBJ databases">
        <title>Draft genome sequence of Pseudoflavonifractor capillosus ATCC 29799.</title>
        <authorList>
            <person name="Sudarsanam P."/>
            <person name="Ley R."/>
            <person name="Guruge J."/>
            <person name="Turnbaugh P.J."/>
            <person name="Mahowald M."/>
            <person name="Liep D."/>
            <person name="Gordon J."/>
        </authorList>
    </citation>
    <scope>NUCLEOTIDE SEQUENCE [LARGE SCALE GENOMIC DNA]</scope>
    <source>
        <strain evidence="1 2">ATCC 29799</strain>
    </source>
</reference>
<name>A6NR56_9FIRM</name>
<organism evidence="1 2">
    <name type="scientific">Pseudoflavonifractor capillosus ATCC 29799</name>
    <dbReference type="NCBI Taxonomy" id="411467"/>
    <lineage>
        <taxon>Bacteria</taxon>
        <taxon>Bacillati</taxon>
        <taxon>Bacillota</taxon>
        <taxon>Clostridia</taxon>
        <taxon>Eubacteriales</taxon>
        <taxon>Oscillospiraceae</taxon>
        <taxon>Pseudoflavonifractor</taxon>
    </lineage>
</organism>
<proteinExistence type="predicted"/>
<sequence length="158" mass="18043">MEAPYATLFDAIMDYYWQGYPNYFILPTFSVWGSYSLGDTREVYIVDADLWSFGEYSAAQKSVEYGALRTRFKIVLEHGENALTVTSTEEIYDGDLLEECRPIPELYDSLAREEPVEPAWSFIPLKTVLETYCANCDIEVDFIVNWGGELIPLAEFAA</sequence>
<protein>
    <submittedName>
        <fullName evidence="1">Uncharacterized protein</fullName>
    </submittedName>
</protein>
<dbReference type="STRING" id="411467.BACCAP_00681"/>